<dbReference type="HOGENOM" id="CLU_062372_0_0_2"/>
<reference evidence="4" key="1">
    <citation type="submission" date="2013-06" db="EMBL/GenBank/DDBJ databases">
        <title>Complete Genome Sequence of Hyperthermophilic Palaeococcus pacificus DY20341T, Isolated from a Deep-Sea Hydrothermal Sediments.</title>
        <authorList>
            <person name="Zeng X."/>
            <person name="Shao Z."/>
        </authorList>
    </citation>
    <scope>NUCLEOTIDE SEQUENCE [LARGE SCALE GENOMIC DNA]</scope>
    <source>
        <strain evidence="4">DY20341</strain>
    </source>
</reference>
<evidence type="ECO:0000313" key="3">
    <source>
        <dbReference type="EMBL" id="AIF69633.1"/>
    </source>
</evidence>
<dbReference type="GO" id="GO:0006310">
    <property type="term" value="P:DNA recombination"/>
    <property type="evidence" value="ECO:0007669"/>
    <property type="project" value="UniProtKB-KW"/>
</dbReference>
<organism evidence="3 4">
    <name type="scientific">Palaeococcus pacificus DY20341</name>
    <dbReference type="NCBI Taxonomy" id="1343739"/>
    <lineage>
        <taxon>Archaea</taxon>
        <taxon>Methanobacteriati</taxon>
        <taxon>Methanobacteriota</taxon>
        <taxon>Thermococci</taxon>
        <taxon>Thermococcales</taxon>
        <taxon>Thermococcaceae</taxon>
        <taxon>Palaeococcus</taxon>
    </lineage>
</organism>
<gene>
    <name evidence="3" type="ORF">PAP_06165</name>
</gene>
<dbReference type="EMBL" id="CP006019">
    <property type="protein sequence ID" value="AIF69633.1"/>
    <property type="molecule type" value="Genomic_DNA"/>
</dbReference>
<dbReference type="KEGG" id="ppac:PAP_06165"/>
<keyword evidence="4" id="KW-1185">Reference proteome</keyword>
<dbReference type="STRING" id="1343739.PAP_06165"/>
<dbReference type="GeneID" id="24842354"/>
<dbReference type="Proteomes" id="UP000027981">
    <property type="component" value="Chromosome"/>
</dbReference>
<feature type="domain" description="Integrase SSV1 C-terminal" evidence="2">
    <location>
        <begin position="198"/>
        <end position="356"/>
    </location>
</feature>
<dbReference type="GO" id="GO:0015074">
    <property type="term" value="P:DNA integration"/>
    <property type="evidence" value="ECO:0007669"/>
    <property type="project" value="InterPro"/>
</dbReference>
<keyword evidence="1" id="KW-0233">DNA recombination</keyword>
<proteinExistence type="predicted"/>
<evidence type="ECO:0000313" key="4">
    <source>
        <dbReference type="Proteomes" id="UP000027981"/>
    </source>
</evidence>
<dbReference type="InterPro" id="IPR013762">
    <property type="entry name" value="Integrase-like_cat_sf"/>
</dbReference>
<dbReference type="OrthoDB" id="40845at2157"/>
<protein>
    <recommendedName>
        <fullName evidence="2">Integrase SSV1 C-terminal domain-containing protein</fullName>
    </recommendedName>
</protein>
<dbReference type="Pfam" id="PF16795">
    <property type="entry name" value="Phage_integr_3"/>
    <property type="match status" value="1"/>
</dbReference>
<sequence length="376" mass="43291">MNFIESLWWARGDSNPGPSPCEGMNGKETGLFSLNRAYNAPNFNSTFSSTFAYQSIREYNSDMFNIKGTYNLNTETVTNTFNKQSSSLTSHSLRLEFENVIAYDELRLDFITWIKARVSEGVARDYISNLDRYVSGEVISAPADVFRIMNKAERGKDHLGKGLRNLINYCVENEIVSEEFARKLKRAIKIKPSGVDLYVPTNDEVKEWLKRADRDDVRLAVLLVAFSGLRIKEVVRILETFERSRLKFETLNGVEIAYYELGWRRGSKQANYCFMPAWLGSELKRFDTSYHKVQSYAVKRGIKMKYLRKWFINKMVEFQVPESVVKFMVGHSQGRNIMGLHYLDLFNQAKRYYSMSLSRLQGSVGLDGSLELTKAG</sequence>
<dbReference type="Gene3D" id="1.10.443.10">
    <property type="entry name" value="Intergrase catalytic core"/>
    <property type="match status" value="1"/>
</dbReference>
<reference evidence="3 4" key="2">
    <citation type="journal article" date="2015" name="Genome Announc.">
        <title>Complete Genome Sequence of Hyperthermophilic Piezophilic Archaeon Palaeococcus pacificus DY20341T, Isolated from Deep-Sea Hydrothermal Sediments.</title>
        <authorList>
            <person name="Zeng X."/>
            <person name="Jebbar M."/>
            <person name="Shao Z."/>
        </authorList>
    </citation>
    <scope>NUCLEOTIDE SEQUENCE [LARGE SCALE GENOMIC DNA]</scope>
    <source>
        <strain evidence="3 4">DY20341</strain>
    </source>
</reference>
<dbReference type="GO" id="GO:0003677">
    <property type="term" value="F:DNA binding"/>
    <property type="evidence" value="ECO:0007669"/>
    <property type="project" value="InterPro"/>
</dbReference>
<dbReference type="InterPro" id="IPR031857">
    <property type="entry name" value="Integrase_SSV1_C"/>
</dbReference>
<dbReference type="eggNOG" id="arCOG01244">
    <property type="taxonomic scope" value="Archaea"/>
</dbReference>
<evidence type="ECO:0000259" key="2">
    <source>
        <dbReference type="Pfam" id="PF16795"/>
    </source>
</evidence>
<dbReference type="AlphaFoldDB" id="A0A075LYI0"/>
<accession>A0A075LYI0</accession>
<name>A0A075LYI0_9EURY</name>
<dbReference type="InterPro" id="IPR011010">
    <property type="entry name" value="DNA_brk_join_enz"/>
</dbReference>
<dbReference type="SUPFAM" id="SSF56349">
    <property type="entry name" value="DNA breaking-rejoining enzymes"/>
    <property type="match status" value="1"/>
</dbReference>
<evidence type="ECO:0000256" key="1">
    <source>
        <dbReference type="ARBA" id="ARBA00023172"/>
    </source>
</evidence>
<dbReference type="RefSeq" id="WP_048165171.1">
    <property type="nucleotide sequence ID" value="NZ_CP006019.1"/>
</dbReference>